<dbReference type="SUPFAM" id="SSF46785">
    <property type="entry name" value="Winged helix' DNA-binding domain"/>
    <property type="match status" value="1"/>
</dbReference>
<organism evidence="3 6">
    <name type="scientific">Bombilactobacillus bombi</name>
    <dbReference type="NCBI Taxonomy" id="1303590"/>
    <lineage>
        <taxon>Bacteria</taxon>
        <taxon>Bacillati</taxon>
        <taxon>Bacillota</taxon>
        <taxon>Bacilli</taxon>
        <taxon>Lactobacillales</taxon>
        <taxon>Lactobacillaceae</taxon>
        <taxon>Bombilactobacillus</taxon>
    </lineage>
</organism>
<evidence type="ECO:0000259" key="1">
    <source>
        <dbReference type="Pfam" id="PF03551"/>
    </source>
</evidence>
<proteinExistence type="predicted"/>
<dbReference type="OrthoDB" id="9783723at2"/>
<dbReference type="InterPro" id="IPR036388">
    <property type="entry name" value="WH-like_DNA-bd_sf"/>
</dbReference>
<dbReference type="InterPro" id="IPR018309">
    <property type="entry name" value="Tscrpt_reg_PadR_C"/>
</dbReference>
<dbReference type="PANTHER" id="PTHR43252:SF6">
    <property type="entry name" value="NEGATIVE TRANSCRIPTION REGULATOR PADR"/>
    <property type="match status" value="1"/>
</dbReference>
<gene>
    <name evidence="4" type="ORF">DS831_06560</name>
    <name evidence="3" type="ORF">DS832_06480</name>
</gene>
<dbReference type="InterPro" id="IPR005149">
    <property type="entry name" value="Tscrpt_reg_PadR_N"/>
</dbReference>
<feature type="domain" description="Transcription regulator PadR N-terminal" evidence="1">
    <location>
        <begin position="7"/>
        <end position="80"/>
    </location>
</feature>
<dbReference type="Proteomes" id="UP000284822">
    <property type="component" value="Unassembled WGS sequence"/>
</dbReference>
<dbReference type="Pfam" id="PF10400">
    <property type="entry name" value="Vir_act_alpha_C"/>
    <property type="match status" value="1"/>
</dbReference>
<dbReference type="Gene3D" id="6.10.140.1570">
    <property type="match status" value="1"/>
</dbReference>
<protein>
    <submittedName>
        <fullName evidence="3">PadR family transcriptional regulator</fullName>
    </submittedName>
</protein>
<dbReference type="EMBL" id="QOCS01000014">
    <property type="protein sequence ID" value="RHW45997.1"/>
    <property type="molecule type" value="Genomic_DNA"/>
</dbReference>
<dbReference type="RefSeq" id="WP_118901673.1">
    <property type="nucleotide sequence ID" value="NZ_CP031513.1"/>
</dbReference>
<sequence length="172" mass="19929">MKGRDVVLGLLNTKSRSGYEIKEIVEDQLAYFFDASIGMIYPTLRNLEKEGKIQKTRVYQTDKPNKNVYTITDSGKKEFAQYLKSPIAQDIYKSDCLMRLYLGTELSDKEITHLIQQELKHKQELLQHLQDSYQDWQSKGMNKRQKITLDYGIATYKAAINALESAKQDLQP</sequence>
<accession>A0A347SR44</accession>
<dbReference type="InterPro" id="IPR036390">
    <property type="entry name" value="WH_DNA-bd_sf"/>
</dbReference>
<evidence type="ECO:0000313" key="6">
    <source>
        <dbReference type="Proteomes" id="UP000284822"/>
    </source>
</evidence>
<dbReference type="Gene3D" id="1.10.10.10">
    <property type="entry name" value="Winged helix-like DNA-binding domain superfamily/Winged helix DNA-binding domain"/>
    <property type="match status" value="1"/>
</dbReference>
<dbReference type="AlphaFoldDB" id="A0A347SR44"/>
<reference evidence="5 6" key="1">
    <citation type="submission" date="2018-07" db="EMBL/GenBank/DDBJ databases">
        <title>Genome sequences of six Lactobacillus spp. isolated from bumble bee guts.</title>
        <authorList>
            <person name="Motta E.V.S."/>
            <person name="Moran N.A."/>
        </authorList>
    </citation>
    <scope>NUCLEOTIDE SEQUENCE [LARGE SCALE GENOMIC DNA]</scope>
    <source>
        <strain evidence="4 5">BI-1.1</strain>
        <strain evidence="3 6">LV-8.1</strain>
    </source>
</reference>
<dbReference type="EMBL" id="QOCR01000004">
    <property type="protein sequence ID" value="RHW49822.1"/>
    <property type="molecule type" value="Genomic_DNA"/>
</dbReference>
<name>A0A347SR44_9LACO</name>
<evidence type="ECO:0000313" key="5">
    <source>
        <dbReference type="Proteomes" id="UP000284109"/>
    </source>
</evidence>
<evidence type="ECO:0000259" key="2">
    <source>
        <dbReference type="Pfam" id="PF10400"/>
    </source>
</evidence>
<dbReference type="PANTHER" id="PTHR43252">
    <property type="entry name" value="TRANSCRIPTIONAL REGULATOR YQJI"/>
    <property type="match status" value="1"/>
</dbReference>
<keyword evidence="5" id="KW-1185">Reference proteome</keyword>
<evidence type="ECO:0000313" key="4">
    <source>
        <dbReference type="EMBL" id="RHW49822.1"/>
    </source>
</evidence>
<evidence type="ECO:0000313" key="3">
    <source>
        <dbReference type="EMBL" id="RHW45997.1"/>
    </source>
</evidence>
<feature type="domain" description="Transcription regulator PadR C-terminal" evidence="2">
    <location>
        <begin position="93"/>
        <end position="170"/>
    </location>
</feature>
<comment type="caution">
    <text evidence="3">The sequence shown here is derived from an EMBL/GenBank/DDBJ whole genome shotgun (WGS) entry which is preliminary data.</text>
</comment>
<dbReference type="Pfam" id="PF03551">
    <property type="entry name" value="PadR"/>
    <property type="match status" value="1"/>
</dbReference>
<dbReference type="Proteomes" id="UP000284109">
    <property type="component" value="Unassembled WGS sequence"/>
</dbReference>
<dbReference type="KEGG" id="lbm:DS830_03050"/>